<proteinExistence type="predicted"/>
<reference evidence="1 2" key="1">
    <citation type="submission" date="2017-12" db="EMBL/GenBank/DDBJ databases">
        <title>High-resolution comparative analysis of great ape genomes.</title>
        <authorList>
            <person name="Pollen A."/>
            <person name="Hastie A."/>
            <person name="Hormozdiari F."/>
            <person name="Dougherty M."/>
            <person name="Liu R."/>
            <person name="Chaisson M."/>
            <person name="Hoppe E."/>
            <person name="Hill C."/>
            <person name="Pang A."/>
            <person name="Hillier L."/>
            <person name="Baker C."/>
            <person name="Armstrong J."/>
            <person name="Shendure J."/>
            <person name="Paten B."/>
            <person name="Wilson R."/>
            <person name="Chao H."/>
            <person name="Schneider V."/>
            <person name="Ventura M."/>
            <person name="Kronenberg Z."/>
            <person name="Murali S."/>
            <person name="Gordon D."/>
            <person name="Cantsilieris S."/>
            <person name="Munson K."/>
            <person name="Nelson B."/>
            <person name="Raja A."/>
            <person name="Underwood J."/>
            <person name="Diekhans M."/>
            <person name="Fiddes I."/>
            <person name="Haussler D."/>
            <person name="Eichler E."/>
        </authorList>
    </citation>
    <scope>NUCLEOTIDE SEQUENCE [LARGE SCALE GENOMIC DNA]</scope>
    <source>
        <strain evidence="1">Yerkes chimp pedigree #C0471</strain>
    </source>
</reference>
<organism evidence="1 2">
    <name type="scientific">Pan troglodytes</name>
    <name type="common">Chimpanzee</name>
    <dbReference type="NCBI Taxonomy" id="9598"/>
    <lineage>
        <taxon>Eukaryota</taxon>
        <taxon>Metazoa</taxon>
        <taxon>Chordata</taxon>
        <taxon>Craniata</taxon>
        <taxon>Vertebrata</taxon>
        <taxon>Euteleostomi</taxon>
        <taxon>Mammalia</taxon>
        <taxon>Eutheria</taxon>
        <taxon>Euarchontoglires</taxon>
        <taxon>Primates</taxon>
        <taxon>Haplorrhini</taxon>
        <taxon>Catarrhini</taxon>
        <taxon>Hominidae</taxon>
        <taxon>Pan</taxon>
    </lineage>
</organism>
<dbReference type="AlphaFoldDB" id="A0A2J8LET7"/>
<dbReference type="EMBL" id="NBAG03000295">
    <property type="protein sequence ID" value="PNI45777.1"/>
    <property type="molecule type" value="Genomic_DNA"/>
</dbReference>
<name>A0A2J8LET7_PANTR</name>
<accession>A0A2J8LET7</accession>
<sequence>MALHSPQYIFGDFSPDEFNQFFVTPRSSVEDKNIRELSLVSVKSLNPVTLRREPPATVFQAH</sequence>
<comment type="caution">
    <text evidence="1">The sequence shown here is derived from an EMBL/GenBank/DDBJ whole genome shotgun (WGS) entry which is preliminary data.</text>
</comment>
<gene>
    <name evidence="1" type="ORF">CK820_G0029421</name>
</gene>
<evidence type="ECO:0000313" key="2">
    <source>
        <dbReference type="Proteomes" id="UP000236370"/>
    </source>
</evidence>
<dbReference type="STRING" id="9598.ENSPTRP00000085785"/>
<evidence type="ECO:0000313" key="1">
    <source>
        <dbReference type="EMBL" id="PNI45777.1"/>
    </source>
</evidence>
<dbReference type="Proteomes" id="UP000236370">
    <property type="component" value="Unassembled WGS sequence"/>
</dbReference>
<protein>
    <submittedName>
        <fullName evidence="1">USP10 isoform 3</fullName>
    </submittedName>
</protein>